<feature type="signal peptide" evidence="1">
    <location>
        <begin position="1"/>
        <end position="27"/>
    </location>
</feature>
<evidence type="ECO:0000256" key="1">
    <source>
        <dbReference type="SAM" id="SignalP"/>
    </source>
</evidence>
<organism evidence="3 4">
    <name type="scientific">Erythrobacter crassostreae</name>
    <dbReference type="NCBI Taxonomy" id="2828328"/>
    <lineage>
        <taxon>Bacteria</taxon>
        <taxon>Pseudomonadati</taxon>
        <taxon>Pseudomonadota</taxon>
        <taxon>Alphaproteobacteria</taxon>
        <taxon>Sphingomonadales</taxon>
        <taxon>Erythrobacteraceae</taxon>
        <taxon>Erythrobacter/Porphyrobacter group</taxon>
        <taxon>Erythrobacter</taxon>
    </lineage>
</organism>
<dbReference type="EMBL" id="JAGSPC010000001">
    <property type="protein sequence ID" value="MBV7257983.1"/>
    <property type="molecule type" value="Genomic_DNA"/>
</dbReference>
<protein>
    <submittedName>
        <fullName evidence="3">DUF547 domain-containing protein</fullName>
    </submittedName>
</protein>
<keyword evidence="4" id="KW-1185">Reference proteome</keyword>
<dbReference type="RefSeq" id="WP_218403362.1">
    <property type="nucleotide sequence ID" value="NZ_JAGSPC010000001.1"/>
</dbReference>
<proteinExistence type="predicted"/>
<name>A0A9X1F1V6_9SPHN</name>
<reference evidence="3" key="1">
    <citation type="submission" date="2021-04" db="EMBL/GenBank/DDBJ databases">
        <authorList>
            <person name="Pira H."/>
            <person name="Risdian C."/>
            <person name="Wink J."/>
        </authorList>
    </citation>
    <scope>NUCLEOTIDE SEQUENCE</scope>
    <source>
        <strain evidence="3">WH158</strain>
    </source>
</reference>
<feature type="domain" description="DUF547" evidence="2">
    <location>
        <begin position="135"/>
        <end position="244"/>
    </location>
</feature>
<keyword evidence="1" id="KW-0732">Signal</keyword>
<sequence>MTNRSKRVFRWAIACAALGQSAMPAYAQSDPTVAQETPKPIATFVPNDDRIEHRIDYSIWTSALNSFVISMGPPLRKKPFELAGTLGTRQRAGHNSLYRLDGAMMGFSFMPPNIIASFTEYREDLERVADGLDIQSIPRNEQLAFWLNLHNVAMVEQVAKAWPVRQPRTIELDGVPLDDAKFITVEGVALSPKDIRTRIVYPNWSNAKVIYGFWHGEIGGPAIQRRAYEANKLSDQLDRAAKEFANSRRGVEKRGKTLHVSRLYLEAAPFYFTDFETDLRDHLLSHVEGEVLERVNATNALKATLREHDIADLSGGARFNSFFSNGKLNQGIINLLNQRAQKLDYIQRKGLRTGTVTFSNIILPGDDPNKGEVE</sequence>
<evidence type="ECO:0000259" key="2">
    <source>
        <dbReference type="Pfam" id="PF04784"/>
    </source>
</evidence>
<evidence type="ECO:0000313" key="4">
    <source>
        <dbReference type="Proteomes" id="UP001138681"/>
    </source>
</evidence>
<dbReference type="Pfam" id="PF04784">
    <property type="entry name" value="DUF547"/>
    <property type="match status" value="1"/>
</dbReference>
<comment type="caution">
    <text evidence="3">The sequence shown here is derived from an EMBL/GenBank/DDBJ whole genome shotgun (WGS) entry which is preliminary data.</text>
</comment>
<gene>
    <name evidence="3" type="ORF">KCG46_00165</name>
</gene>
<feature type="chain" id="PRO_5040812186" evidence="1">
    <location>
        <begin position="28"/>
        <end position="374"/>
    </location>
</feature>
<dbReference type="InterPro" id="IPR006869">
    <property type="entry name" value="DUF547"/>
</dbReference>
<evidence type="ECO:0000313" key="3">
    <source>
        <dbReference type="EMBL" id="MBV7257983.1"/>
    </source>
</evidence>
<accession>A0A9X1F1V6</accession>
<dbReference type="Proteomes" id="UP001138681">
    <property type="component" value="Unassembled WGS sequence"/>
</dbReference>
<dbReference type="AlphaFoldDB" id="A0A9X1F1V6"/>